<keyword evidence="3" id="KW-1185">Reference proteome</keyword>
<dbReference type="eggNOG" id="ENOG5033E46">
    <property type="taxonomic scope" value="Bacteria"/>
</dbReference>
<name>C0ERG1_NEIFL</name>
<evidence type="ECO:0008006" key="4">
    <source>
        <dbReference type="Google" id="ProtNLM"/>
    </source>
</evidence>
<gene>
    <name evidence="2" type="ORF">NEIFLAOT_02563</name>
</gene>
<proteinExistence type="predicted"/>
<dbReference type="Pfam" id="PF10734">
    <property type="entry name" value="DUF2523"/>
    <property type="match status" value="1"/>
</dbReference>
<comment type="caution">
    <text evidence="2">The sequence shown here is derived from an EMBL/GenBank/DDBJ whole genome shotgun (WGS) entry which is preliminary data.</text>
</comment>
<dbReference type="Proteomes" id="UP000004457">
    <property type="component" value="Unassembled WGS sequence"/>
</dbReference>
<dbReference type="InterPro" id="IPR019670">
    <property type="entry name" value="DUF2523"/>
</dbReference>
<organism evidence="2 3">
    <name type="scientific">Neisseria flavescens NRL30031/H210</name>
    <dbReference type="NCBI Taxonomy" id="546264"/>
    <lineage>
        <taxon>Bacteria</taxon>
        <taxon>Pseudomonadati</taxon>
        <taxon>Pseudomonadota</taxon>
        <taxon>Betaproteobacteria</taxon>
        <taxon>Neisseriales</taxon>
        <taxon>Neisseriaceae</taxon>
        <taxon>Neisseria</taxon>
    </lineage>
</organism>
<reference evidence="2 3" key="1">
    <citation type="submission" date="2009-01" db="EMBL/GenBank/DDBJ databases">
        <authorList>
            <person name="Fulton L."/>
            <person name="Clifton S."/>
            <person name="Chinwalla A.T."/>
            <person name="Mitreva M."/>
            <person name="Sodergren E."/>
            <person name="Weinstock G."/>
            <person name="Clifton S."/>
            <person name="Dooling D.J."/>
            <person name="Fulton B."/>
            <person name="Minx P."/>
            <person name="Pepin K.H."/>
            <person name="Johnson M."/>
            <person name="Bhonagiri V."/>
            <person name="Nash W.E."/>
            <person name="Mardis E.R."/>
            <person name="Wilson R.K."/>
        </authorList>
    </citation>
    <scope>NUCLEOTIDE SEQUENCE [LARGE SCALE GENOMIC DNA]</scope>
    <source>
        <strain evidence="2 3">NRL30031/H210</strain>
    </source>
</reference>
<dbReference type="AlphaFoldDB" id="C0ERG1"/>
<dbReference type="EMBL" id="ACEN01000113">
    <property type="protein sequence ID" value="EEG32377.1"/>
    <property type="molecule type" value="Genomic_DNA"/>
</dbReference>
<dbReference type="RefSeq" id="WP_003682750.1">
    <property type="nucleotide sequence ID" value="NZ_ACEN01000113.1"/>
</dbReference>
<keyword evidence="1" id="KW-0472">Membrane</keyword>
<protein>
    <recommendedName>
        <fullName evidence="4">DUF2523 domain-containing protein</fullName>
    </recommendedName>
</protein>
<evidence type="ECO:0000313" key="2">
    <source>
        <dbReference type="EMBL" id="EEG32377.1"/>
    </source>
</evidence>
<keyword evidence="1" id="KW-0812">Transmembrane</keyword>
<feature type="transmembrane region" description="Helical" evidence="1">
    <location>
        <begin position="57"/>
        <end position="80"/>
    </location>
</feature>
<evidence type="ECO:0000313" key="3">
    <source>
        <dbReference type="Proteomes" id="UP000004457"/>
    </source>
</evidence>
<evidence type="ECO:0000256" key="1">
    <source>
        <dbReference type="SAM" id="Phobius"/>
    </source>
</evidence>
<sequence length="93" mass="10204">MNWANLITAALMSVAGRILSAIGLSFVTVTGFQSLQSYFVQQVQNHIGGFPQDALQIIYILGFGVMLNWIFGAFTFIATIKGFKKLSTIIQSK</sequence>
<accession>C0ERG1</accession>
<keyword evidence="1" id="KW-1133">Transmembrane helix</keyword>